<gene>
    <name evidence="2" type="ORF">TSPGSL018_19596</name>
</gene>
<reference evidence="2" key="1">
    <citation type="submission" date="2014-05" db="EMBL/GenBank/DDBJ databases">
        <title>The transcriptome of the halophilic microalga Tetraselmis sp. GSL018 isolated from the Great Salt Lake, Utah.</title>
        <authorList>
            <person name="Jinkerson R.E."/>
            <person name="D'Adamo S."/>
            <person name="Posewitz M.C."/>
        </authorList>
    </citation>
    <scope>NUCLEOTIDE SEQUENCE</scope>
    <source>
        <strain evidence="2">GSL018</strain>
    </source>
</reference>
<name>A0A061QVW8_9CHLO</name>
<organism evidence="2">
    <name type="scientific">Tetraselmis sp. GSL018</name>
    <dbReference type="NCBI Taxonomy" id="582737"/>
    <lineage>
        <taxon>Eukaryota</taxon>
        <taxon>Viridiplantae</taxon>
        <taxon>Chlorophyta</taxon>
        <taxon>core chlorophytes</taxon>
        <taxon>Chlorodendrophyceae</taxon>
        <taxon>Chlorodendrales</taxon>
        <taxon>Chlorodendraceae</taxon>
        <taxon>Tetraselmis</taxon>
    </lineage>
</organism>
<feature type="non-terminal residue" evidence="2">
    <location>
        <position position="1"/>
    </location>
</feature>
<evidence type="ECO:0000313" key="2">
    <source>
        <dbReference type="EMBL" id="JAC63863.1"/>
    </source>
</evidence>
<proteinExistence type="predicted"/>
<sequence>HASGIATIAAHQRHFFSGARKECWRHQFQPVRRLGLHTCYDPLRPLHTGKKSKEKKAPSPLPPSDGERHMRRPQACVVVVPPDVAKLRTVCMKSTNQQRTGSANSCPRQQS</sequence>
<accession>A0A061QVW8</accession>
<dbReference type="AlphaFoldDB" id="A0A061QVW8"/>
<feature type="region of interest" description="Disordered" evidence="1">
    <location>
        <begin position="40"/>
        <end position="74"/>
    </location>
</feature>
<protein>
    <submittedName>
        <fullName evidence="2">Uncharacterized protein</fullName>
    </submittedName>
</protein>
<evidence type="ECO:0000256" key="1">
    <source>
        <dbReference type="SAM" id="MobiDB-lite"/>
    </source>
</evidence>
<dbReference type="EMBL" id="GBEZ01023001">
    <property type="protein sequence ID" value="JAC63863.1"/>
    <property type="molecule type" value="Transcribed_RNA"/>
</dbReference>